<dbReference type="OrthoDB" id="9812260at2"/>
<dbReference type="PANTHER" id="PTHR46663:SF2">
    <property type="entry name" value="GGDEF DOMAIN-CONTAINING PROTEIN"/>
    <property type="match status" value="1"/>
</dbReference>
<dbReference type="CDD" id="cd00130">
    <property type="entry name" value="PAS"/>
    <property type="match status" value="1"/>
</dbReference>
<dbReference type="Proteomes" id="UP000509513">
    <property type="component" value="Chromosome"/>
</dbReference>
<dbReference type="EMBL" id="CP054051">
    <property type="protein sequence ID" value="QKJ26995.1"/>
    <property type="molecule type" value="Genomic_DNA"/>
</dbReference>
<dbReference type="Pfam" id="PF00990">
    <property type="entry name" value="GGDEF"/>
    <property type="match status" value="1"/>
</dbReference>
<dbReference type="InterPro" id="IPR043128">
    <property type="entry name" value="Rev_trsase/Diguanyl_cyclase"/>
</dbReference>
<organism evidence="2 5">
    <name type="scientific">Aliarcobacter cibarius</name>
    <dbReference type="NCBI Taxonomy" id="255507"/>
    <lineage>
        <taxon>Bacteria</taxon>
        <taxon>Pseudomonadati</taxon>
        <taxon>Campylobacterota</taxon>
        <taxon>Epsilonproteobacteria</taxon>
        <taxon>Campylobacterales</taxon>
        <taxon>Arcobacteraceae</taxon>
        <taxon>Aliarcobacter</taxon>
    </lineage>
</organism>
<dbReference type="NCBIfam" id="TIGR00254">
    <property type="entry name" value="GGDEF"/>
    <property type="match status" value="1"/>
</dbReference>
<dbReference type="InterPro" id="IPR035965">
    <property type="entry name" value="PAS-like_dom_sf"/>
</dbReference>
<gene>
    <name evidence="2" type="ORF">ACBT_1083</name>
    <name evidence="3" type="ORF">FE247_07185</name>
</gene>
<protein>
    <submittedName>
        <fullName evidence="2 3">Diguanylate cyclase</fullName>
    </submittedName>
</protein>
<proteinExistence type="predicted"/>
<evidence type="ECO:0000313" key="3">
    <source>
        <dbReference type="EMBL" id="TLS98505.1"/>
    </source>
</evidence>
<dbReference type="InterPro" id="IPR000160">
    <property type="entry name" value="GGDEF_dom"/>
</dbReference>
<dbReference type="RefSeq" id="WP_024775290.1">
    <property type="nucleotide sequence ID" value="NZ_CP043857.1"/>
</dbReference>
<dbReference type="InterPro" id="IPR029787">
    <property type="entry name" value="Nucleotide_cyclase"/>
</dbReference>
<reference evidence="2 5" key="2">
    <citation type="submission" date="2020-05" db="EMBL/GenBank/DDBJ databases">
        <title>Complete genome sequencing of Campylobacter and Arcobacter type strains.</title>
        <authorList>
            <person name="Miller W.G."/>
            <person name="Yee E."/>
        </authorList>
    </citation>
    <scope>NUCLEOTIDE SEQUENCE [LARGE SCALE GENOMIC DNA]</scope>
    <source>
        <strain evidence="2 5">LMG 21996</strain>
    </source>
</reference>
<dbReference type="SUPFAM" id="SSF55785">
    <property type="entry name" value="PYP-like sensor domain (PAS domain)"/>
    <property type="match status" value="1"/>
</dbReference>
<dbReference type="KEGG" id="acib:ACBT_1083"/>
<evidence type="ECO:0000313" key="2">
    <source>
        <dbReference type="EMBL" id="QKJ26995.1"/>
    </source>
</evidence>
<dbReference type="Gene3D" id="3.30.70.270">
    <property type="match status" value="1"/>
</dbReference>
<dbReference type="PANTHER" id="PTHR46663">
    <property type="entry name" value="DIGUANYLATE CYCLASE DGCT-RELATED"/>
    <property type="match status" value="1"/>
</dbReference>
<dbReference type="AlphaFoldDB" id="A0A5J6RKT7"/>
<dbReference type="CDD" id="cd01949">
    <property type="entry name" value="GGDEF"/>
    <property type="match status" value="1"/>
</dbReference>
<dbReference type="PROSITE" id="PS50887">
    <property type="entry name" value="GGDEF"/>
    <property type="match status" value="1"/>
</dbReference>
<evidence type="ECO:0000313" key="5">
    <source>
        <dbReference type="Proteomes" id="UP000509513"/>
    </source>
</evidence>
<dbReference type="STRING" id="1442598.GCA_000522465_01171"/>
<sequence length="407" mass="47763">MIDKDLVLPIVCNKYNISYIIFNKDLKIFDFTMNMSMFVEKNVEIVKNMDIREVFYEFVGAEDSLNEVYNFKRNYLHISMISRNDIFYDVNIEICNIENERYFIAMFSKQLHSSISYLQTIQKINQDNLRKHLLKEKDEDYYNAINKKLISFRIDKFGIIKEVNHACTNFFALDELDLLGKHFSDFFHSRENKSNLNSINSIFRANKFDNTEVFFHADVIPLSNEDSSRIIICQDITYLKKIESELEYAVNHDTLTNLPNRLYLMKKIEENIKKSKENDSLFALCFIDLNKFKDVNDNFGHHVGDMLLKHVGDILTNVLRENDTVARLGGDEFVILLENIESIDYLEKTISRIKSVSSKMPLLYSSSIIIDFSFSLGISLYPYDGDNVEKLLDKADKNMYLYKQKSI</sequence>
<keyword evidence="4" id="KW-1185">Reference proteome</keyword>
<dbReference type="EMBL" id="VBUC01000015">
    <property type="protein sequence ID" value="TLS98505.1"/>
    <property type="molecule type" value="Genomic_DNA"/>
</dbReference>
<dbReference type="Proteomes" id="UP000305417">
    <property type="component" value="Unassembled WGS sequence"/>
</dbReference>
<dbReference type="SUPFAM" id="SSF55073">
    <property type="entry name" value="Nucleotide cyclase"/>
    <property type="match status" value="1"/>
</dbReference>
<reference evidence="3 4" key="1">
    <citation type="submission" date="2019-05" db="EMBL/GenBank/DDBJ databases">
        <title>Arcobacter cibarius and Arcobacter thereius providing challenges in identification an antibiotic susceptibility and Quinolone resistance.</title>
        <authorList>
            <person name="Busch A."/>
            <person name="Hanel I."/>
            <person name="Hotzel H."/>
            <person name="Tomaso H."/>
        </authorList>
    </citation>
    <scope>NUCLEOTIDE SEQUENCE [LARGE SCALE GENOMIC DNA]</scope>
    <source>
        <strain evidence="3 4">16CS0831-2</strain>
    </source>
</reference>
<dbReference type="SMART" id="SM00267">
    <property type="entry name" value="GGDEF"/>
    <property type="match status" value="1"/>
</dbReference>
<accession>A0A5J6RKT7</accession>
<dbReference type="Gene3D" id="3.30.450.20">
    <property type="entry name" value="PAS domain"/>
    <property type="match status" value="1"/>
</dbReference>
<evidence type="ECO:0000313" key="4">
    <source>
        <dbReference type="Proteomes" id="UP000305417"/>
    </source>
</evidence>
<evidence type="ECO:0000259" key="1">
    <source>
        <dbReference type="PROSITE" id="PS50887"/>
    </source>
</evidence>
<name>A0A5J6RKT7_9BACT</name>
<feature type="domain" description="GGDEF" evidence="1">
    <location>
        <begin position="280"/>
        <end position="407"/>
    </location>
</feature>
<dbReference type="InterPro" id="IPR000014">
    <property type="entry name" value="PAS"/>
</dbReference>
<dbReference type="InterPro" id="IPR052163">
    <property type="entry name" value="DGC-Regulatory_Protein"/>
</dbReference>